<evidence type="ECO:0000313" key="2">
    <source>
        <dbReference type="Proteomes" id="UP000054007"/>
    </source>
</evidence>
<dbReference type="EMBL" id="KN880673">
    <property type="protein sequence ID" value="KIY63780.1"/>
    <property type="molecule type" value="Genomic_DNA"/>
</dbReference>
<evidence type="ECO:0000313" key="1">
    <source>
        <dbReference type="EMBL" id="KIY63780.1"/>
    </source>
</evidence>
<proteinExistence type="predicted"/>
<dbReference type="Proteomes" id="UP000054007">
    <property type="component" value="Unassembled WGS sequence"/>
</dbReference>
<gene>
    <name evidence="1" type="ORF">CYLTODRAFT_425792</name>
</gene>
<reference evidence="1 2" key="1">
    <citation type="journal article" date="2015" name="Fungal Genet. Biol.">
        <title>Evolution of novel wood decay mechanisms in Agaricales revealed by the genome sequences of Fistulina hepatica and Cylindrobasidium torrendii.</title>
        <authorList>
            <person name="Floudas D."/>
            <person name="Held B.W."/>
            <person name="Riley R."/>
            <person name="Nagy L.G."/>
            <person name="Koehler G."/>
            <person name="Ransdell A.S."/>
            <person name="Younus H."/>
            <person name="Chow J."/>
            <person name="Chiniquy J."/>
            <person name="Lipzen A."/>
            <person name="Tritt A."/>
            <person name="Sun H."/>
            <person name="Haridas S."/>
            <person name="LaButti K."/>
            <person name="Ohm R.A."/>
            <person name="Kues U."/>
            <person name="Blanchette R.A."/>
            <person name="Grigoriev I.V."/>
            <person name="Minto R.E."/>
            <person name="Hibbett D.S."/>
        </authorList>
    </citation>
    <scope>NUCLEOTIDE SEQUENCE [LARGE SCALE GENOMIC DNA]</scope>
    <source>
        <strain evidence="1 2">FP15055 ss-10</strain>
    </source>
</reference>
<dbReference type="AlphaFoldDB" id="A0A0D7B0Q4"/>
<sequence length="135" mass="15380">MLEVTHATVWYSLALVTECEGSATLVYLIPIHGCAVLGDAEWLHILQARAPSDLNCQPTNEWPIFQACTCWLWFLHVVDVCNILYPLTSKFQPATDYGPLWSRERRNEQRASNVQPQCSLLKCGQCLTFNVQLLR</sequence>
<organism evidence="1 2">
    <name type="scientific">Cylindrobasidium torrendii FP15055 ss-10</name>
    <dbReference type="NCBI Taxonomy" id="1314674"/>
    <lineage>
        <taxon>Eukaryota</taxon>
        <taxon>Fungi</taxon>
        <taxon>Dikarya</taxon>
        <taxon>Basidiomycota</taxon>
        <taxon>Agaricomycotina</taxon>
        <taxon>Agaricomycetes</taxon>
        <taxon>Agaricomycetidae</taxon>
        <taxon>Agaricales</taxon>
        <taxon>Marasmiineae</taxon>
        <taxon>Physalacriaceae</taxon>
        <taxon>Cylindrobasidium</taxon>
    </lineage>
</organism>
<protein>
    <submittedName>
        <fullName evidence="1">Uncharacterized protein</fullName>
    </submittedName>
</protein>
<accession>A0A0D7B0Q4</accession>
<name>A0A0D7B0Q4_9AGAR</name>
<keyword evidence="2" id="KW-1185">Reference proteome</keyword>